<accession>A0A6G0X8M1</accession>
<evidence type="ECO:0000256" key="6">
    <source>
        <dbReference type="ARBA" id="ARBA00037410"/>
    </source>
</evidence>
<evidence type="ECO:0000313" key="8">
    <source>
        <dbReference type="EMBL" id="KAF0736380.1"/>
    </source>
</evidence>
<organism evidence="8 9">
    <name type="scientific">Aphanomyces euteiches</name>
    <dbReference type="NCBI Taxonomy" id="100861"/>
    <lineage>
        <taxon>Eukaryota</taxon>
        <taxon>Sar</taxon>
        <taxon>Stramenopiles</taxon>
        <taxon>Oomycota</taxon>
        <taxon>Saprolegniomycetes</taxon>
        <taxon>Saprolegniales</taxon>
        <taxon>Verrucalvaceae</taxon>
        <taxon>Aphanomyces</taxon>
    </lineage>
</organism>
<evidence type="ECO:0000256" key="2">
    <source>
        <dbReference type="ARBA" id="ARBA00022832"/>
    </source>
</evidence>
<dbReference type="NCBIfam" id="NF006008">
    <property type="entry name" value="PRK08139.1"/>
    <property type="match status" value="1"/>
</dbReference>
<dbReference type="Pfam" id="PF00378">
    <property type="entry name" value="ECH_1"/>
    <property type="match status" value="1"/>
</dbReference>
<evidence type="ECO:0000256" key="3">
    <source>
        <dbReference type="ARBA" id="ARBA00022946"/>
    </source>
</evidence>
<keyword evidence="2" id="KW-0276">Fatty acid metabolism</keyword>
<dbReference type="InterPro" id="IPR052377">
    <property type="entry name" value="Mitochondrial_ECH-domain"/>
</dbReference>
<comment type="caution">
    <text evidence="8">The sequence shown here is derived from an EMBL/GenBank/DDBJ whole genome shotgun (WGS) entry which is preliminary data.</text>
</comment>
<name>A0A6G0X8M1_9STRA</name>
<dbReference type="InterPro" id="IPR029045">
    <property type="entry name" value="ClpP/crotonase-like_dom_sf"/>
</dbReference>
<evidence type="ECO:0000256" key="7">
    <source>
        <dbReference type="ARBA" id="ARBA00040545"/>
    </source>
</evidence>
<dbReference type="PANTHER" id="PTHR43602">
    <property type="match status" value="1"/>
</dbReference>
<keyword evidence="3" id="KW-0809">Transit peptide</keyword>
<dbReference type="InterPro" id="IPR001753">
    <property type="entry name" value="Enoyl-CoA_hydra/iso"/>
</dbReference>
<dbReference type="Gene3D" id="3.90.226.10">
    <property type="entry name" value="2-enoyl-CoA Hydratase, Chain A, domain 1"/>
    <property type="match status" value="1"/>
</dbReference>
<protein>
    <recommendedName>
        <fullName evidence="7">Enoyl-CoA hydratase domain-containing protein 3, mitochondrial</fullName>
    </recommendedName>
</protein>
<dbReference type="InterPro" id="IPR014748">
    <property type="entry name" value="Enoyl-CoA_hydra_C"/>
</dbReference>
<dbReference type="SUPFAM" id="SSF52096">
    <property type="entry name" value="ClpP/crotonase"/>
    <property type="match status" value="1"/>
</dbReference>
<dbReference type="GO" id="GO:0006631">
    <property type="term" value="P:fatty acid metabolic process"/>
    <property type="evidence" value="ECO:0007669"/>
    <property type="project" value="UniProtKB-KW"/>
</dbReference>
<evidence type="ECO:0000256" key="4">
    <source>
        <dbReference type="ARBA" id="ARBA00023098"/>
    </source>
</evidence>
<dbReference type="GO" id="GO:0016836">
    <property type="term" value="F:hydro-lyase activity"/>
    <property type="evidence" value="ECO:0007669"/>
    <property type="project" value="TreeGrafter"/>
</dbReference>
<gene>
    <name evidence="8" type="ORF">Ae201684_007399</name>
</gene>
<keyword evidence="9" id="KW-1185">Reference proteome</keyword>
<dbReference type="VEuPathDB" id="FungiDB:AeMF1_021260"/>
<keyword evidence="5" id="KW-0496">Mitochondrion</keyword>
<keyword evidence="4" id="KW-0443">Lipid metabolism</keyword>
<comment type="function">
    <text evidence="6">May play a role in fatty acid biosynthesis and insulin sensitivity.</text>
</comment>
<dbReference type="AlphaFoldDB" id="A0A6G0X8M1"/>
<reference evidence="8 9" key="1">
    <citation type="submission" date="2019-07" db="EMBL/GenBank/DDBJ databases">
        <title>Genomics analysis of Aphanomyces spp. identifies a new class of oomycete effector associated with host adaptation.</title>
        <authorList>
            <person name="Gaulin E."/>
        </authorList>
    </citation>
    <scope>NUCLEOTIDE SEQUENCE [LARGE SCALE GENOMIC DNA]</scope>
    <source>
        <strain evidence="8 9">ATCC 201684</strain>
    </source>
</reference>
<dbReference type="GO" id="GO:0005739">
    <property type="term" value="C:mitochondrion"/>
    <property type="evidence" value="ECO:0007669"/>
    <property type="project" value="UniProtKB-SubCell"/>
</dbReference>
<dbReference type="Proteomes" id="UP000481153">
    <property type="component" value="Unassembled WGS sequence"/>
</dbReference>
<dbReference type="EMBL" id="VJMJ01000089">
    <property type="protein sequence ID" value="KAF0736380.1"/>
    <property type="molecule type" value="Genomic_DNA"/>
</dbReference>
<evidence type="ECO:0000256" key="5">
    <source>
        <dbReference type="ARBA" id="ARBA00023128"/>
    </source>
</evidence>
<proteinExistence type="predicted"/>
<evidence type="ECO:0000256" key="1">
    <source>
        <dbReference type="ARBA" id="ARBA00004173"/>
    </source>
</evidence>
<dbReference type="CDD" id="cd06558">
    <property type="entry name" value="crotonase-like"/>
    <property type="match status" value="1"/>
</dbReference>
<dbReference type="Gene3D" id="1.10.12.10">
    <property type="entry name" value="Lyase 2-enoyl-coa Hydratase, Chain A, domain 2"/>
    <property type="match status" value="1"/>
</dbReference>
<comment type="subcellular location">
    <subcellularLocation>
        <location evidence="1">Mitochondrion</location>
    </subcellularLocation>
</comment>
<sequence length="270" mass="28728">MLSKTLIETGICEVTLTSAKSRNALSLDLIRELTKTFNSIHDDSSIRAVILGAEGPAFSSGHHLKEVLASRVALEESGAIDASSAGSALLQTTFEECSALMQRILHLNQPVIAKVDGVATAAGCQLVATCDLAYASTTSHFCTPGVSIGLFCTTPGVALSRSVGRKHAMKMLLTGEMVNAEEAARIGLINDVVPSQELDDVVLSVANTIASKSQLATRIGKTAFYKQLDMPLPNAYDYASTVMWNNMLAHDAKEGIQSFLAKTAPKWTNK</sequence>
<evidence type="ECO:0000313" key="9">
    <source>
        <dbReference type="Proteomes" id="UP000481153"/>
    </source>
</evidence>
<dbReference type="PANTHER" id="PTHR43602:SF1">
    <property type="entry name" value="ENOYL-COA HYDRATASE DOMAIN-CONTAINING PROTEIN 3, MITOCHONDRIAL"/>
    <property type="match status" value="1"/>
</dbReference>